<dbReference type="RefSeq" id="WP_182169270.1">
    <property type="nucleotide sequence ID" value="NZ_JACFXU010000013.1"/>
</dbReference>
<evidence type="ECO:0000313" key="1">
    <source>
        <dbReference type="EMBL" id="MBA6412367.1"/>
    </source>
</evidence>
<accession>A0A7W2TUV6</accession>
<reference evidence="1 2" key="1">
    <citation type="submission" date="2020-07" db="EMBL/GenBank/DDBJ databases">
        <title>Halieaceae bacterium, F7430, whole genome shotgun sequencing project.</title>
        <authorList>
            <person name="Jiang S."/>
            <person name="Liu Z.W."/>
            <person name="Du Z.J."/>
        </authorList>
    </citation>
    <scope>NUCLEOTIDE SEQUENCE [LARGE SCALE GENOMIC DNA]</scope>
    <source>
        <strain evidence="1 2">F7430</strain>
    </source>
</reference>
<name>A0A7W2TUV6_9GAMM</name>
<keyword evidence="2" id="KW-1185">Reference proteome</keyword>
<sequence>MQLYQLISRKLSGRALDQIALSMGYSTHRLPAATARIQAVSSSETLALETSAYDYRYSGQEFVAKLCEQLSIDASFAAAEIARISAQLSARKLAFPGFLFVETYFRRTSQPIFVLAALESRRRIYIEAAIRDLALEDQIPRLKPIIEQHYQQHAGLLPLWGRIAEYKYVYAKDRQLIFDTTGKLVEESQLHLSSCARLSLAKR</sequence>
<dbReference type="EMBL" id="JACFXU010000013">
    <property type="protein sequence ID" value="MBA6412367.1"/>
    <property type="molecule type" value="Genomic_DNA"/>
</dbReference>
<protein>
    <submittedName>
        <fullName evidence="1">Uncharacterized protein</fullName>
    </submittedName>
</protein>
<organism evidence="1 2">
    <name type="scientific">Sediminihaliea albiluteola</name>
    <dbReference type="NCBI Taxonomy" id="2758564"/>
    <lineage>
        <taxon>Bacteria</taxon>
        <taxon>Pseudomonadati</taxon>
        <taxon>Pseudomonadota</taxon>
        <taxon>Gammaproteobacteria</taxon>
        <taxon>Cellvibrionales</taxon>
        <taxon>Halieaceae</taxon>
        <taxon>Sediminihaliea</taxon>
    </lineage>
</organism>
<dbReference type="AlphaFoldDB" id="A0A7W2TUV6"/>
<comment type="caution">
    <text evidence="1">The sequence shown here is derived from an EMBL/GenBank/DDBJ whole genome shotgun (WGS) entry which is preliminary data.</text>
</comment>
<gene>
    <name evidence="1" type="ORF">H2508_04505</name>
</gene>
<evidence type="ECO:0000313" key="2">
    <source>
        <dbReference type="Proteomes" id="UP000539350"/>
    </source>
</evidence>
<proteinExistence type="predicted"/>
<dbReference type="Proteomes" id="UP000539350">
    <property type="component" value="Unassembled WGS sequence"/>
</dbReference>